<keyword evidence="2" id="KW-1185">Reference proteome</keyword>
<proteinExistence type="predicted"/>
<reference evidence="1" key="3">
    <citation type="submission" date="2025-09" db="UniProtKB">
        <authorList>
            <consortium name="Ensembl"/>
        </authorList>
    </citation>
    <scope>IDENTIFICATION</scope>
</reference>
<name>A0A452RDS0_URSAM</name>
<organism evidence="1 2">
    <name type="scientific">Ursus americanus</name>
    <name type="common">American black bear</name>
    <name type="synonym">Euarctos americanus</name>
    <dbReference type="NCBI Taxonomy" id="9643"/>
    <lineage>
        <taxon>Eukaryota</taxon>
        <taxon>Metazoa</taxon>
        <taxon>Chordata</taxon>
        <taxon>Craniata</taxon>
        <taxon>Vertebrata</taxon>
        <taxon>Euteleostomi</taxon>
        <taxon>Mammalia</taxon>
        <taxon>Eutheria</taxon>
        <taxon>Laurasiatheria</taxon>
        <taxon>Carnivora</taxon>
        <taxon>Caniformia</taxon>
        <taxon>Ursidae</taxon>
        <taxon>Ursus</taxon>
    </lineage>
</organism>
<evidence type="ECO:0000313" key="1">
    <source>
        <dbReference type="Ensembl" id="ENSUAMP00000016900.1"/>
    </source>
</evidence>
<reference evidence="2" key="1">
    <citation type="submission" date="2016-06" db="EMBL/GenBank/DDBJ databases">
        <title>De novo assembly and RNA-Seq shows season-dependent expression and editing in black bear kidneys.</title>
        <authorList>
            <person name="Korstanje R."/>
            <person name="Srivastava A."/>
            <person name="Sarsani V.K."/>
            <person name="Sheehan S.M."/>
            <person name="Seger R.L."/>
            <person name="Barter M.E."/>
            <person name="Lindqvist C."/>
            <person name="Brody L.C."/>
            <person name="Mullikin J.C."/>
        </authorList>
    </citation>
    <scope>NUCLEOTIDE SEQUENCE [LARGE SCALE GENOMIC DNA]</scope>
</reference>
<evidence type="ECO:0000313" key="2">
    <source>
        <dbReference type="Proteomes" id="UP000291022"/>
    </source>
</evidence>
<reference evidence="1" key="2">
    <citation type="submission" date="2025-08" db="UniProtKB">
        <authorList>
            <consortium name="Ensembl"/>
        </authorList>
    </citation>
    <scope>IDENTIFICATION</scope>
</reference>
<sequence length="56" mass="6036">VLKEIGCFPHADGSYRFSGRRARLSGSLSSPGCTPDLQMSACGVQQRMNPLSPCHQ</sequence>
<dbReference type="GeneTree" id="ENSGT00960000192619"/>
<protein>
    <submittedName>
        <fullName evidence="1">Uncharacterized protein</fullName>
    </submittedName>
</protein>
<accession>A0A452RDS0</accession>
<dbReference type="AlphaFoldDB" id="A0A452RDS0"/>
<dbReference type="Proteomes" id="UP000291022">
    <property type="component" value="Unassembled WGS sequence"/>
</dbReference>
<dbReference type="Ensembl" id="ENSUAMT00000018922.1">
    <property type="protein sequence ID" value="ENSUAMP00000016900.1"/>
    <property type="gene ID" value="ENSUAMG00000013422.1"/>
</dbReference>